<dbReference type="GeneID" id="106168645"/>
<dbReference type="Gene3D" id="1.20.1070.10">
    <property type="entry name" value="Rhodopsin 7-helix transmembrane proteins"/>
    <property type="match status" value="1"/>
</dbReference>
<gene>
    <name evidence="11" type="primary">LOC106168645</name>
</gene>
<feature type="transmembrane region" description="Helical" evidence="8">
    <location>
        <begin position="207"/>
        <end position="226"/>
    </location>
</feature>
<evidence type="ECO:0000256" key="8">
    <source>
        <dbReference type="SAM" id="Phobius"/>
    </source>
</evidence>
<proteinExistence type="predicted"/>
<evidence type="ECO:0000313" key="10">
    <source>
        <dbReference type="Proteomes" id="UP000085678"/>
    </source>
</evidence>
<evidence type="ECO:0000256" key="2">
    <source>
        <dbReference type="ARBA" id="ARBA00022692"/>
    </source>
</evidence>
<keyword evidence="4" id="KW-0297">G-protein coupled receptor</keyword>
<dbReference type="InterPro" id="IPR000276">
    <property type="entry name" value="GPCR_Rhodpsn"/>
</dbReference>
<organism evidence="10 11">
    <name type="scientific">Lingula anatina</name>
    <name type="common">Brachiopod</name>
    <name type="synonym">Lingula unguis</name>
    <dbReference type="NCBI Taxonomy" id="7574"/>
    <lineage>
        <taxon>Eukaryota</taxon>
        <taxon>Metazoa</taxon>
        <taxon>Spiralia</taxon>
        <taxon>Lophotrochozoa</taxon>
        <taxon>Brachiopoda</taxon>
        <taxon>Linguliformea</taxon>
        <taxon>Lingulata</taxon>
        <taxon>Lingulida</taxon>
        <taxon>Linguloidea</taxon>
        <taxon>Lingulidae</taxon>
        <taxon>Lingula</taxon>
    </lineage>
</organism>
<protein>
    <submittedName>
        <fullName evidence="11">Probable G-protein coupled receptor 22</fullName>
    </submittedName>
</protein>
<dbReference type="InterPro" id="IPR050125">
    <property type="entry name" value="GPCR_opsins"/>
</dbReference>
<feature type="transmembrane region" description="Helical" evidence="8">
    <location>
        <begin position="160"/>
        <end position="178"/>
    </location>
</feature>
<dbReference type="RefSeq" id="XP_013403243.1">
    <property type="nucleotide sequence ID" value="XM_013547789.1"/>
</dbReference>
<feature type="domain" description="G-protein coupled receptors family 1 profile" evidence="9">
    <location>
        <begin position="59"/>
        <end position="322"/>
    </location>
</feature>
<feature type="transmembrane region" description="Helical" evidence="8">
    <location>
        <begin position="267"/>
        <end position="285"/>
    </location>
</feature>
<dbReference type="GO" id="GO:0016020">
    <property type="term" value="C:membrane"/>
    <property type="evidence" value="ECO:0007669"/>
    <property type="project" value="UniProtKB-SubCell"/>
</dbReference>
<dbReference type="PANTHER" id="PTHR24240">
    <property type="entry name" value="OPSIN"/>
    <property type="match status" value="1"/>
</dbReference>
<comment type="subcellular location">
    <subcellularLocation>
        <location evidence="1">Membrane</location>
        <topology evidence="1">Multi-pass membrane protein</topology>
    </subcellularLocation>
</comment>
<feature type="transmembrane region" description="Helical" evidence="8">
    <location>
        <begin position="305"/>
        <end position="325"/>
    </location>
</feature>
<keyword evidence="7" id="KW-0807">Transducer</keyword>
<keyword evidence="2 8" id="KW-0812">Transmembrane</keyword>
<evidence type="ECO:0000256" key="6">
    <source>
        <dbReference type="ARBA" id="ARBA00023170"/>
    </source>
</evidence>
<keyword evidence="3 8" id="KW-1133">Transmembrane helix</keyword>
<evidence type="ECO:0000256" key="7">
    <source>
        <dbReference type="ARBA" id="ARBA00023224"/>
    </source>
</evidence>
<name>A0A1S3IZ01_LINAN</name>
<evidence type="ECO:0000256" key="4">
    <source>
        <dbReference type="ARBA" id="ARBA00023040"/>
    </source>
</evidence>
<evidence type="ECO:0000256" key="5">
    <source>
        <dbReference type="ARBA" id="ARBA00023136"/>
    </source>
</evidence>
<dbReference type="STRING" id="7574.A0A1S3IZ01"/>
<dbReference type="OrthoDB" id="6156007at2759"/>
<dbReference type="AlphaFoldDB" id="A0A1S3IZ01"/>
<dbReference type="GO" id="GO:0004930">
    <property type="term" value="F:G protein-coupled receptor activity"/>
    <property type="evidence" value="ECO:0007669"/>
    <property type="project" value="UniProtKB-KW"/>
</dbReference>
<feature type="transmembrane region" description="Helical" evidence="8">
    <location>
        <begin position="80"/>
        <end position="101"/>
    </location>
</feature>
<sequence>MLALFFHLQLSPVPLPLEMMGEILNSTDLNLASMGEVPSAYLVVVCFILTVEIVLGVTVNIMVLWAYYRHWNTLRSVSNILMANLNVVDILICVLSAPLTFTTLLLRHRDTDVLVCLSHEAGVSFACSATALNLLVISVDRYESVIMPTKRTFSVKNVRFVLLVPWCGALLGIGAAFIHTANPVLVTYTDVKSCVTWYLTTQTRHYFQTYWVVLFVSSSLWMIVSYRKIVNAAHTRLSIKAALVQASLVVAGSGFCDKKVRPTGARATKVALAIVSTYVLCWGPYTTYSLAVMVKPQMTQETINVGLLCLAYMTTILHPILYAFLRRKVRRACWTLVLADQRSVRTIQVAPFRHASTRDDCAT</sequence>
<evidence type="ECO:0000256" key="3">
    <source>
        <dbReference type="ARBA" id="ARBA00022989"/>
    </source>
</evidence>
<evidence type="ECO:0000313" key="11">
    <source>
        <dbReference type="RefSeq" id="XP_013403243.1"/>
    </source>
</evidence>
<keyword evidence="5 8" id="KW-0472">Membrane</keyword>
<dbReference type="Proteomes" id="UP000085678">
    <property type="component" value="Unplaced"/>
</dbReference>
<dbReference type="Pfam" id="PF00001">
    <property type="entry name" value="7tm_1"/>
    <property type="match status" value="1"/>
</dbReference>
<dbReference type="InterPro" id="IPR017452">
    <property type="entry name" value="GPCR_Rhodpsn_7TM"/>
</dbReference>
<accession>A0A1S3IZ01</accession>
<evidence type="ECO:0000256" key="1">
    <source>
        <dbReference type="ARBA" id="ARBA00004141"/>
    </source>
</evidence>
<dbReference type="KEGG" id="lak:106168645"/>
<dbReference type="InParanoid" id="A0A1S3IZ01"/>
<dbReference type="PROSITE" id="PS50262">
    <property type="entry name" value="G_PROTEIN_RECEP_F1_2"/>
    <property type="match status" value="1"/>
</dbReference>
<feature type="transmembrane region" description="Helical" evidence="8">
    <location>
        <begin position="121"/>
        <end position="139"/>
    </location>
</feature>
<keyword evidence="10" id="KW-1185">Reference proteome</keyword>
<feature type="transmembrane region" description="Helical" evidence="8">
    <location>
        <begin position="40"/>
        <end position="68"/>
    </location>
</feature>
<dbReference type="SUPFAM" id="SSF81321">
    <property type="entry name" value="Family A G protein-coupled receptor-like"/>
    <property type="match status" value="1"/>
</dbReference>
<dbReference type="CDD" id="cd00637">
    <property type="entry name" value="7tm_classA_rhodopsin-like"/>
    <property type="match status" value="1"/>
</dbReference>
<evidence type="ECO:0000259" key="9">
    <source>
        <dbReference type="PROSITE" id="PS50262"/>
    </source>
</evidence>
<keyword evidence="6 11" id="KW-0675">Receptor</keyword>
<reference evidence="11" key="1">
    <citation type="submission" date="2025-08" db="UniProtKB">
        <authorList>
            <consortium name="RefSeq"/>
        </authorList>
    </citation>
    <scope>IDENTIFICATION</scope>
    <source>
        <tissue evidence="11">Gonads</tissue>
    </source>
</reference>
<dbReference type="PRINTS" id="PR00237">
    <property type="entry name" value="GPCRRHODOPSN"/>
</dbReference>